<keyword evidence="2" id="KW-0808">Transferase</keyword>
<name>A0A5D0TX78_9ACTN</name>
<dbReference type="GO" id="GO:0008999">
    <property type="term" value="F:protein-N-terminal-alanine acetyltransferase activity"/>
    <property type="evidence" value="ECO:0007669"/>
    <property type="project" value="TreeGrafter"/>
</dbReference>
<dbReference type="InterPro" id="IPR051908">
    <property type="entry name" value="Ribosomal_N-acetyltransferase"/>
</dbReference>
<dbReference type="GO" id="GO:0005737">
    <property type="term" value="C:cytoplasm"/>
    <property type="evidence" value="ECO:0007669"/>
    <property type="project" value="TreeGrafter"/>
</dbReference>
<dbReference type="AlphaFoldDB" id="A0A5D0TX78"/>
<dbReference type="Pfam" id="PF13302">
    <property type="entry name" value="Acetyltransf_3"/>
    <property type="match status" value="1"/>
</dbReference>
<gene>
    <name evidence="2" type="ORF">FXF65_35040</name>
</gene>
<evidence type="ECO:0000259" key="1">
    <source>
        <dbReference type="PROSITE" id="PS51186"/>
    </source>
</evidence>
<proteinExistence type="predicted"/>
<evidence type="ECO:0000313" key="2">
    <source>
        <dbReference type="EMBL" id="TYC09459.1"/>
    </source>
</evidence>
<dbReference type="GO" id="GO:1990189">
    <property type="term" value="F:protein N-terminal-serine acetyltransferase activity"/>
    <property type="evidence" value="ECO:0007669"/>
    <property type="project" value="TreeGrafter"/>
</dbReference>
<accession>A0A5D0TX78</accession>
<evidence type="ECO:0000313" key="3">
    <source>
        <dbReference type="Proteomes" id="UP000322634"/>
    </source>
</evidence>
<dbReference type="OrthoDB" id="5191051at2"/>
<dbReference type="SUPFAM" id="SSF55729">
    <property type="entry name" value="Acyl-CoA N-acyltransferases (Nat)"/>
    <property type="match status" value="1"/>
</dbReference>
<comment type="caution">
    <text evidence="2">The sequence shown here is derived from an EMBL/GenBank/DDBJ whole genome shotgun (WGS) entry which is preliminary data.</text>
</comment>
<organism evidence="2 3">
    <name type="scientific">Actinomadura syzygii</name>
    <dbReference type="NCBI Taxonomy" id="1427538"/>
    <lineage>
        <taxon>Bacteria</taxon>
        <taxon>Bacillati</taxon>
        <taxon>Actinomycetota</taxon>
        <taxon>Actinomycetes</taxon>
        <taxon>Streptosporangiales</taxon>
        <taxon>Thermomonosporaceae</taxon>
        <taxon>Actinomadura</taxon>
    </lineage>
</organism>
<keyword evidence="3" id="KW-1185">Reference proteome</keyword>
<dbReference type="PANTHER" id="PTHR43441:SF10">
    <property type="entry name" value="ACETYLTRANSFERASE"/>
    <property type="match status" value="1"/>
</dbReference>
<protein>
    <submittedName>
        <fullName evidence="2">GNAT family N-acetyltransferase</fullName>
    </submittedName>
</protein>
<dbReference type="RefSeq" id="WP_148354351.1">
    <property type="nucleotide sequence ID" value="NZ_JBHSBF010000024.1"/>
</dbReference>
<dbReference type="Gene3D" id="3.40.630.30">
    <property type="match status" value="1"/>
</dbReference>
<reference evidence="2 3" key="1">
    <citation type="submission" date="2019-08" db="EMBL/GenBank/DDBJ databases">
        <title>Actinomadura sp. nov. CYP1-5 isolated from mountain soil.</title>
        <authorList>
            <person name="Songsumanus A."/>
            <person name="Kuncharoen N."/>
            <person name="Kudo T."/>
            <person name="Yuki M."/>
            <person name="Igarashi Y."/>
            <person name="Tanasupawat S."/>
        </authorList>
    </citation>
    <scope>NUCLEOTIDE SEQUENCE [LARGE SCALE GENOMIC DNA]</scope>
    <source>
        <strain evidence="2 3">GKU157</strain>
    </source>
</reference>
<dbReference type="PANTHER" id="PTHR43441">
    <property type="entry name" value="RIBOSOMAL-PROTEIN-SERINE ACETYLTRANSFERASE"/>
    <property type="match status" value="1"/>
</dbReference>
<sequence length="181" mass="20565">MFAHRLADDAELRPLEPWQSAEFAEHVARVRDDIVEYIPWGHLIVDEATARAYLDSYAEKQARDAGRIYGIWMDGVLQGGTLFRTFDAAMGVCELGVWLAAEARGRGLITTAARHMIDWTFGTRGMHRVEWHCDRRNTSSSAVARRLGMTREGVLRESYLLGGTRRDVEIWAVLADEWRSA</sequence>
<dbReference type="PROSITE" id="PS51186">
    <property type="entry name" value="GNAT"/>
    <property type="match status" value="1"/>
</dbReference>
<feature type="domain" description="N-acetyltransferase" evidence="1">
    <location>
        <begin position="10"/>
        <end position="177"/>
    </location>
</feature>
<dbReference type="EMBL" id="VSFF01000014">
    <property type="protein sequence ID" value="TYC09459.1"/>
    <property type="molecule type" value="Genomic_DNA"/>
</dbReference>
<dbReference type="InterPro" id="IPR016181">
    <property type="entry name" value="Acyl_CoA_acyltransferase"/>
</dbReference>
<dbReference type="Proteomes" id="UP000322634">
    <property type="component" value="Unassembled WGS sequence"/>
</dbReference>
<dbReference type="InterPro" id="IPR000182">
    <property type="entry name" value="GNAT_dom"/>
</dbReference>